<dbReference type="EMBL" id="GHJT01007371">
    <property type="protein sequence ID" value="MOY41342.1"/>
    <property type="molecule type" value="Transcribed_RNA"/>
</dbReference>
<feature type="non-terminal residue" evidence="2">
    <location>
        <position position="202"/>
    </location>
</feature>
<sequence>MFVYVKPFCSLVSPKLACTIIGYVSAGLAFATSLAAFMRVIVASSDSRIIPENQGEIKVNYLLFLFPGIYCLLHVTTCVLLIWGVKIERAQLVLPWVVMGIIDIVLSIVGMAVLGIAATSGGEQFGTDNTEWLAAFAGLCAVFFIMMVYFTLCVLSYFEELVKKPDTNFFKGRRRSSPHIMILDQRRDTIQGEANTNAGFQA</sequence>
<feature type="transmembrane region" description="Helical" evidence="1">
    <location>
        <begin position="20"/>
        <end position="41"/>
    </location>
</feature>
<feature type="transmembrane region" description="Helical" evidence="1">
    <location>
        <begin position="132"/>
        <end position="158"/>
    </location>
</feature>
<feature type="transmembrane region" description="Helical" evidence="1">
    <location>
        <begin position="92"/>
        <end position="120"/>
    </location>
</feature>
<keyword evidence="1" id="KW-0472">Membrane</keyword>
<dbReference type="AlphaFoldDB" id="A0A4D5RVI2"/>
<accession>A0A4D5RVI2</accession>
<name>A0A4D5RVI2_IXOSC</name>
<keyword evidence="1" id="KW-1133">Transmembrane helix</keyword>
<dbReference type="InterPro" id="IPR031720">
    <property type="entry name" value="DUF4728"/>
</dbReference>
<evidence type="ECO:0000313" key="2">
    <source>
        <dbReference type="EMBL" id="MOY41342.1"/>
    </source>
</evidence>
<evidence type="ECO:0000256" key="1">
    <source>
        <dbReference type="SAM" id="Phobius"/>
    </source>
</evidence>
<organism evidence="2">
    <name type="scientific">Ixodes scapularis</name>
    <name type="common">Black-legged tick</name>
    <name type="synonym">Deer tick</name>
    <dbReference type="NCBI Taxonomy" id="6945"/>
    <lineage>
        <taxon>Eukaryota</taxon>
        <taxon>Metazoa</taxon>
        <taxon>Ecdysozoa</taxon>
        <taxon>Arthropoda</taxon>
        <taxon>Chelicerata</taxon>
        <taxon>Arachnida</taxon>
        <taxon>Acari</taxon>
        <taxon>Parasitiformes</taxon>
        <taxon>Ixodida</taxon>
        <taxon>Ixodoidea</taxon>
        <taxon>Ixodidae</taxon>
        <taxon>Ixodinae</taxon>
        <taxon>Ixodes</taxon>
    </lineage>
</organism>
<reference evidence="2" key="1">
    <citation type="submission" date="2019-04" db="EMBL/GenBank/DDBJ databases">
        <title>An insight into the mialome of Ixodes scapularis.</title>
        <authorList>
            <person name="Ribeiro J.M."/>
            <person name="Mather T.N."/>
            <person name="Karim S."/>
        </authorList>
    </citation>
    <scope>NUCLEOTIDE SEQUENCE</scope>
</reference>
<protein>
    <submittedName>
        <fullName evidence="2">Putative conserved plasma membrane protein</fullName>
    </submittedName>
</protein>
<proteinExistence type="predicted"/>
<dbReference type="Pfam" id="PF15860">
    <property type="entry name" value="DUF4728"/>
    <property type="match status" value="1"/>
</dbReference>
<keyword evidence="1" id="KW-0812">Transmembrane</keyword>
<dbReference type="VEuPathDB" id="VectorBase:ISCP_030121"/>
<feature type="transmembrane region" description="Helical" evidence="1">
    <location>
        <begin position="61"/>
        <end position="85"/>
    </location>
</feature>